<dbReference type="EMBL" id="LAZR01055475">
    <property type="protein sequence ID" value="KKK76275.1"/>
    <property type="molecule type" value="Genomic_DNA"/>
</dbReference>
<gene>
    <name evidence="1" type="ORF">LCGC14_2865310</name>
</gene>
<comment type="caution">
    <text evidence="1">The sequence shown here is derived from an EMBL/GenBank/DDBJ whole genome shotgun (WGS) entry which is preliminary data.</text>
</comment>
<organism evidence="1">
    <name type="scientific">marine sediment metagenome</name>
    <dbReference type="NCBI Taxonomy" id="412755"/>
    <lineage>
        <taxon>unclassified sequences</taxon>
        <taxon>metagenomes</taxon>
        <taxon>ecological metagenomes</taxon>
    </lineage>
</organism>
<evidence type="ECO:0000313" key="1">
    <source>
        <dbReference type="EMBL" id="KKK76275.1"/>
    </source>
</evidence>
<proteinExistence type="predicted"/>
<dbReference type="AlphaFoldDB" id="A0A0F8YR63"/>
<feature type="non-terminal residue" evidence="1">
    <location>
        <position position="316"/>
    </location>
</feature>
<name>A0A0F8YR63_9ZZZZ</name>
<sequence>MKSADDGTTFVQNSTNAYQRDLYALPASSGSGTISKITVYFRCGSSIGTSGATAKVSIKSNSTVTDGDAESLPVGSWTSFSKEWTTNPADSSAWEWADIDALQIGVSLKSGTAAATPKAKCTQVYVEVDYVEAFERTLSTSVGLTATLSKAMTYGRSLTTAVGLVASIGDMERNLTTWLCIASRDGGSIKTRTGSSWSSCAKDSNGDLAGAYFAQFDNRLCVIRYQNTGFAYSPVNDITANWTDKPNFPNLPQNFTDLFTGRDAGDDPALYFLTPTGMYYLDVFSNFVFGATELNWEHDDISGKKGMYWKGAHYIA</sequence>
<protein>
    <submittedName>
        <fullName evidence="1">Uncharacterized protein</fullName>
    </submittedName>
</protein>
<accession>A0A0F8YR63</accession>
<reference evidence="1" key="1">
    <citation type="journal article" date="2015" name="Nature">
        <title>Complex archaea that bridge the gap between prokaryotes and eukaryotes.</title>
        <authorList>
            <person name="Spang A."/>
            <person name="Saw J.H."/>
            <person name="Jorgensen S.L."/>
            <person name="Zaremba-Niedzwiedzka K."/>
            <person name="Martijn J."/>
            <person name="Lind A.E."/>
            <person name="van Eijk R."/>
            <person name="Schleper C."/>
            <person name="Guy L."/>
            <person name="Ettema T.J."/>
        </authorList>
    </citation>
    <scope>NUCLEOTIDE SEQUENCE</scope>
</reference>